<keyword evidence="9 10" id="KW-0131">Cell cycle</keyword>
<evidence type="ECO:0000259" key="12">
    <source>
        <dbReference type="PROSITE" id="PS51900"/>
    </source>
</evidence>
<evidence type="ECO:0000259" key="11">
    <source>
        <dbReference type="PROSITE" id="PS51898"/>
    </source>
</evidence>
<dbReference type="InterPro" id="IPR044068">
    <property type="entry name" value="CB"/>
</dbReference>
<comment type="subunit">
    <text evidence="10">Forms a cyclic heterotetrameric complex composed of two molecules of XerC and two molecules of XerD.</text>
</comment>
<evidence type="ECO:0000256" key="7">
    <source>
        <dbReference type="ARBA" id="ARBA00023125"/>
    </source>
</evidence>
<dbReference type="InterPro" id="IPR002104">
    <property type="entry name" value="Integrase_catalytic"/>
</dbReference>
<dbReference type="EMBL" id="CP045871">
    <property type="protein sequence ID" value="QGG80784.1"/>
    <property type="molecule type" value="Genomic_DNA"/>
</dbReference>
<dbReference type="NCBIfam" id="NF001399">
    <property type="entry name" value="PRK00283.1"/>
    <property type="match status" value="1"/>
</dbReference>
<evidence type="ECO:0000256" key="3">
    <source>
        <dbReference type="ARBA" id="ARBA00022490"/>
    </source>
</evidence>
<dbReference type="NCBIfam" id="TIGR02225">
    <property type="entry name" value="recomb_XerD"/>
    <property type="match status" value="1"/>
</dbReference>
<evidence type="ECO:0000313" key="14">
    <source>
        <dbReference type="Proteomes" id="UP000388235"/>
    </source>
</evidence>
<dbReference type="PROSITE" id="PS51898">
    <property type="entry name" value="TYR_RECOMBINASE"/>
    <property type="match status" value="1"/>
</dbReference>
<dbReference type="Gene3D" id="1.10.150.130">
    <property type="match status" value="1"/>
</dbReference>
<dbReference type="Gene3D" id="1.10.443.10">
    <property type="entry name" value="Intergrase catalytic core"/>
    <property type="match status" value="1"/>
</dbReference>
<keyword evidence="7 10" id="KW-0238">DNA-binding</keyword>
<evidence type="ECO:0000256" key="10">
    <source>
        <dbReference type="HAMAP-Rule" id="MF_01808"/>
    </source>
</evidence>
<evidence type="ECO:0000256" key="8">
    <source>
        <dbReference type="ARBA" id="ARBA00023172"/>
    </source>
</evidence>
<dbReference type="KEGG" id="llp:GH975_09475"/>
<evidence type="ECO:0000256" key="1">
    <source>
        <dbReference type="ARBA" id="ARBA00004496"/>
    </source>
</evidence>
<keyword evidence="4 10" id="KW-0132">Cell division</keyword>
<dbReference type="InterPro" id="IPR011010">
    <property type="entry name" value="DNA_brk_join_enz"/>
</dbReference>
<comment type="similarity">
    <text evidence="10">Belongs to the 'phage' integrase family. XerC subfamily.</text>
</comment>
<keyword evidence="8 10" id="KW-0233">DNA recombination</keyword>
<dbReference type="Proteomes" id="UP000388235">
    <property type="component" value="Chromosome"/>
</dbReference>
<comment type="similarity">
    <text evidence="2">Belongs to the 'phage' integrase family. XerD subfamily.</text>
</comment>
<dbReference type="InterPro" id="IPR023009">
    <property type="entry name" value="Tyrosine_recombinase_XerC/XerD"/>
</dbReference>
<dbReference type="InterPro" id="IPR050090">
    <property type="entry name" value="Tyrosine_recombinase_XerCD"/>
</dbReference>
<feature type="active site" description="O-(3'-phospho-DNA)-tyrosine intermediate" evidence="10">
    <location>
        <position position="276"/>
    </location>
</feature>
<keyword evidence="14" id="KW-1185">Reference proteome</keyword>
<dbReference type="GO" id="GO:0009037">
    <property type="term" value="F:tyrosine-based site-specific recombinase activity"/>
    <property type="evidence" value="ECO:0007669"/>
    <property type="project" value="UniProtKB-UniRule"/>
</dbReference>
<dbReference type="RefSeq" id="WP_153714288.1">
    <property type="nucleotide sequence ID" value="NZ_CP045871.1"/>
</dbReference>
<proteinExistence type="inferred from homology"/>
<dbReference type="SUPFAM" id="SSF56349">
    <property type="entry name" value="DNA breaking-rejoining enzymes"/>
    <property type="match status" value="1"/>
</dbReference>
<dbReference type="InterPro" id="IPR013762">
    <property type="entry name" value="Integrase-like_cat_sf"/>
</dbReference>
<comment type="function">
    <text evidence="10">Site-specific tyrosine recombinase, which acts by catalyzing the cutting and rejoining of the recombining DNA molecules. The XerC-XerD complex is essential to convert dimers of the bacterial chromosome into monomers to permit their segregation at cell division. It also contributes to the segregational stability of plasmids.</text>
</comment>
<feature type="active site" evidence="10">
    <location>
        <position position="244"/>
    </location>
</feature>
<feature type="active site" evidence="10">
    <location>
        <position position="171"/>
    </location>
</feature>
<dbReference type="InterPro" id="IPR011932">
    <property type="entry name" value="Recomb_XerD"/>
</dbReference>
<feature type="domain" description="Core-binding (CB)" evidence="12">
    <location>
        <begin position="1"/>
        <end position="86"/>
    </location>
</feature>
<dbReference type="GO" id="GO:0003677">
    <property type="term" value="F:DNA binding"/>
    <property type="evidence" value="ECO:0007669"/>
    <property type="project" value="UniProtKB-UniRule"/>
</dbReference>
<keyword evidence="5 10" id="KW-0159">Chromosome partition</keyword>
<feature type="active site" evidence="10">
    <location>
        <position position="147"/>
    </location>
</feature>
<feature type="active site" evidence="10">
    <location>
        <position position="241"/>
    </location>
</feature>
<dbReference type="InterPro" id="IPR010998">
    <property type="entry name" value="Integrase_recombinase_N"/>
</dbReference>
<sequence>MTDTDRVAAYLDSLWLERGLSENSLAAYRRDLTAWVGWLNSRQLTLAVFCVSDLSAYLADRQVTGLSTRSLARVLSSVRGLCQYLVRIGLRSDDPSRDVPAPRMPRTLPSTLSEADVDALLATPDVSTVHGLRDKVALEILYAAGLRVSELTALRLPMIDRQAGVVRVTGKGSKERLVPLGEECVFWIGRYLEQARALLPAAGDSDYLLPGRKGAWTRQALWYRIKAVALAAGVNPGLSPHGLRHAFATHLLNHGVDLRSVQMMLGHADLSTTQIYTQVATARLQALHDAHHPRNN</sequence>
<dbReference type="InterPro" id="IPR004107">
    <property type="entry name" value="Integrase_SAM-like_N"/>
</dbReference>
<dbReference type="GO" id="GO:0005737">
    <property type="term" value="C:cytoplasm"/>
    <property type="evidence" value="ECO:0007669"/>
    <property type="project" value="UniProtKB-SubCell"/>
</dbReference>
<gene>
    <name evidence="13" type="primary">xerD</name>
    <name evidence="10" type="synonym">xerC</name>
    <name evidence="13" type="ORF">GH975_09475</name>
</gene>
<evidence type="ECO:0000256" key="2">
    <source>
        <dbReference type="ARBA" id="ARBA00010450"/>
    </source>
</evidence>
<organism evidence="13 14">
    <name type="scientific">Litorivicinus lipolyticus</name>
    <dbReference type="NCBI Taxonomy" id="418701"/>
    <lineage>
        <taxon>Bacteria</taxon>
        <taxon>Pseudomonadati</taxon>
        <taxon>Pseudomonadota</taxon>
        <taxon>Gammaproteobacteria</taxon>
        <taxon>Oceanospirillales</taxon>
        <taxon>Litorivicinaceae</taxon>
        <taxon>Litorivicinus</taxon>
    </lineage>
</organism>
<evidence type="ECO:0000313" key="13">
    <source>
        <dbReference type="EMBL" id="QGG80784.1"/>
    </source>
</evidence>
<dbReference type="CDD" id="cd00798">
    <property type="entry name" value="INT_XerDC_C"/>
    <property type="match status" value="1"/>
</dbReference>
<evidence type="ECO:0000256" key="5">
    <source>
        <dbReference type="ARBA" id="ARBA00022829"/>
    </source>
</evidence>
<reference evidence="13 14" key="1">
    <citation type="submission" date="2019-11" db="EMBL/GenBank/DDBJ databases">
        <authorList>
            <person name="Khan S.A."/>
            <person name="Jeon C.O."/>
            <person name="Chun B.H."/>
        </authorList>
    </citation>
    <scope>NUCLEOTIDE SEQUENCE [LARGE SCALE GENOMIC DNA]</scope>
    <source>
        <strain evidence="13 14">IMCC 1097</strain>
    </source>
</reference>
<keyword evidence="3 10" id="KW-0963">Cytoplasm</keyword>
<evidence type="ECO:0000256" key="9">
    <source>
        <dbReference type="ARBA" id="ARBA00023306"/>
    </source>
</evidence>
<keyword evidence="6 10" id="KW-0229">DNA integration</keyword>
<dbReference type="AlphaFoldDB" id="A0A5Q2QCF7"/>
<dbReference type="GO" id="GO:0006313">
    <property type="term" value="P:DNA transposition"/>
    <property type="evidence" value="ECO:0007669"/>
    <property type="project" value="UniProtKB-UniRule"/>
</dbReference>
<evidence type="ECO:0000256" key="6">
    <source>
        <dbReference type="ARBA" id="ARBA00022908"/>
    </source>
</evidence>
<name>A0A5Q2QCF7_9GAMM</name>
<feature type="active site" evidence="10">
    <location>
        <position position="267"/>
    </location>
</feature>
<dbReference type="GO" id="GO:0051301">
    <property type="term" value="P:cell division"/>
    <property type="evidence" value="ECO:0007669"/>
    <property type="project" value="UniProtKB-KW"/>
</dbReference>
<protein>
    <recommendedName>
        <fullName evidence="10">Tyrosine recombinase XerC</fullName>
    </recommendedName>
</protein>
<accession>A0A5Q2QCF7</accession>
<dbReference type="Pfam" id="PF02899">
    <property type="entry name" value="Phage_int_SAM_1"/>
    <property type="match status" value="1"/>
</dbReference>
<dbReference type="OrthoDB" id="9801717at2"/>
<dbReference type="PANTHER" id="PTHR30349:SF90">
    <property type="entry name" value="TYROSINE RECOMBINASE XERD"/>
    <property type="match status" value="1"/>
</dbReference>
<feature type="domain" description="Tyr recombinase" evidence="11">
    <location>
        <begin position="107"/>
        <end position="289"/>
    </location>
</feature>
<dbReference type="GO" id="GO:0007059">
    <property type="term" value="P:chromosome segregation"/>
    <property type="evidence" value="ECO:0007669"/>
    <property type="project" value="UniProtKB-UniRule"/>
</dbReference>
<comment type="subcellular location">
    <subcellularLocation>
        <location evidence="1 10">Cytoplasm</location>
    </subcellularLocation>
</comment>
<dbReference type="Pfam" id="PF00589">
    <property type="entry name" value="Phage_integrase"/>
    <property type="match status" value="1"/>
</dbReference>
<dbReference type="HAMAP" id="MF_01808">
    <property type="entry name" value="Recomb_XerC_XerD"/>
    <property type="match status" value="1"/>
</dbReference>
<dbReference type="PROSITE" id="PS51900">
    <property type="entry name" value="CB"/>
    <property type="match status" value="1"/>
</dbReference>
<evidence type="ECO:0000256" key="4">
    <source>
        <dbReference type="ARBA" id="ARBA00022618"/>
    </source>
</evidence>
<dbReference type="PANTHER" id="PTHR30349">
    <property type="entry name" value="PHAGE INTEGRASE-RELATED"/>
    <property type="match status" value="1"/>
</dbReference>